<proteinExistence type="inferred from homology"/>
<evidence type="ECO:0000256" key="6">
    <source>
        <dbReference type="ARBA" id="ARBA00022989"/>
    </source>
</evidence>
<feature type="transmembrane region" description="Helical" evidence="8">
    <location>
        <begin position="313"/>
        <end position="334"/>
    </location>
</feature>
<protein>
    <submittedName>
        <fullName evidence="10">ABC transporter permease protein</fullName>
    </submittedName>
</protein>
<dbReference type="Pfam" id="PF00528">
    <property type="entry name" value="BPD_transp_1"/>
    <property type="match status" value="1"/>
</dbReference>
<keyword evidence="5 8" id="KW-0812">Transmembrane</keyword>
<evidence type="ECO:0000259" key="9">
    <source>
        <dbReference type="PROSITE" id="PS50928"/>
    </source>
</evidence>
<dbReference type="PANTHER" id="PTHR42929">
    <property type="entry name" value="INNER MEMBRANE ABC TRANSPORTER PERMEASE PROTEIN YDCU-RELATED-RELATED"/>
    <property type="match status" value="1"/>
</dbReference>
<dbReference type="AlphaFoldDB" id="A0A0E4BKT4"/>
<gene>
    <name evidence="10" type="ORF">NK6_1512</name>
</gene>
<feature type="transmembrane region" description="Helical" evidence="8">
    <location>
        <begin position="32"/>
        <end position="56"/>
    </location>
</feature>
<dbReference type="EMBL" id="AP014685">
    <property type="protein sequence ID" value="BAR54696.1"/>
    <property type="molecule type" value="Genomic_DNA"/>
</dbReference>
<dbReference type="InterPro" id="IPR000515">
    <property type="entry name" value="MetI-like"/>
</dbReference>
<evidence type="ECO:0000256" key="2">
    <source>
        <dbReference type="ARBA" id="ARBA00007069"/>
    </source>
</evidence>
<dbReference type="GO" id="GO:0055085">
    <property type="term" value="P:transmembrane transport"/>
    <property type="evidence" value="ECO:0007669"/>
    <property type="project" value="InterPro"/>
</dbReference>
<evidence type="ECO:0000256" key="5">
    <source>
        <dbReference type="ARBA" id="ARBA00022692"/>
    </source>
</evidence>
<feature type="transmembrane region" description="Helical" evidence="8">
    <location>
        <begin position="346"/>
        <end position="366"/>
    </location>
</feature>
<feature type="domain" description="ABC transmembrane type-1" evidence="9">
    <location>
        <begin position="199"/>
        <end position="405"/>
    </location>
</feature>
<feature type="transmembrane region" description="Helical" evidence="8">
    <location>
        <begin position="386"/>
        <end position="405"/>
    </location>
</feature>
<sequence>MTNALLTGADASTEVPLKRRLRRAERTRQVKALALVAPLLVFLLFTFAGPIAGMLWRAVDDREVRQVLPQTIAALADWDGKDLPDEKAFAALASDIQAARASGTMAVAAKRLNYALNGFRTILTSTARNLKAAPEPGAAKETLAKINPAWRERATWTTIKDASGPTTGFYLLAALDLTRNADGAIVAAPPDQAIYRDVFARTFLISLSVTALCLILGFPVAYLLATLPPGRSNLLMIFVLLPFWTSLLVRTCAWIVLLQSKGVVNDSLQWLGIIDQPLRLIYNRFGVCVAMTHVLLPFMILPLYSSMKAISPAYMRAAASLGAPPLTAFLRIYLPQTLPGIGAGSLLVFILALGYYITPALVGGAADQMISYFIALYTTETANWGLASALGAVLLLATVLLALVYGKLVQGQQVTGGMKN</sequence>
<dbReference type="SUPFAM" id="SSF161098">
    <property type="entry name" value="MetI-like"/>
    <property type="match status" value="1"/>
</dbReference>
<keyword evidence="7 8" id="KW-0472">Membrane</keyword>
<keyword evidence="4" id="KW-1003">Cell membrane</keyword>
<evidence type="ECO:0000256" key="8">
    <source>
        <dbReference type="RuleBase" id="RU363032"/>
    </source>
</evidence>
<organism evidence="10 11">
    <name type="scientific">Bradyrhizobium diazoefficiens</name>
    <dbReference type="NCBI Taxonomy" id="1355477"/>
    <lineage>
        <taxon>Bacteria</taxon>
        <taxon>Pseudomonadati</taxon>
        <taxon>Pseudomonadota</taxon>
        <taxon>Alphaproteobacteria</taxon>
        <taxon>Hyphomicrobiales</taxon>
        <taxon>Nitrobacteraceae</taxon>
        <taxon>Bradyrhizobium</taxon>
    </lineage>
</organism>
<evidence type="ECO:0000313" key="11">
    <source>
        <dbReference type="Proteomes" id="UP000063308"/>
    </source>
</evidence>
<evidence type="ECO:0000256" key="4">
    <source>
        <dbReference type="ARBA" id="ARBA00022475"/>
    </source>
</evidence>
<reference evidence="10 11" key="1">
    <citation type="submission" date="2014-11" db="EMBL/GenBank/DDBJ databases">
        <title>Symbiosis island explosion on the genome of extra-slow-growing strains of soybean bradyrhizobia with massive insertion sequences.</title>
        <authorList>
            <person name="Iida T."/>
            <person name="Minamisawa K."/>
        </authorList>
    </citation>
    <scope>NUCLEOTIDE SEQUENCE [LARGE SCALE GENOMIC DNA]</scope>
    <source>
        <strain evidence="10 11">NK6</strain>
    </source>
</reference>
<feature type="transmembrane region" description="Helical" evidence="8">
    <location>
        <begin position="237"/>
        <end position="260"/>
    </location>
</feature>
<evidence type="ECO:0000256" key="3">
    <source>
        <dbReference type="ARBA" id="ARBA00022448"/>
    </source>
</evidence>
<dbReference type="Gene3D" id="1.10.3720.10">
    <property type="entry name" value="MetI-like"/>
    <property type="match status" value="1"/>
</dbReference>
<feature type="transmembrane region" description="Helical" evidence="8">
    <location>
        <begin position="203"/>
        <end position="225"/>
    </location>
</feature>
<feature type="transmembrane region" description="Helical" evidence="8">
    <location>
        <begin position="281"/>
        <end position="301"/>
    </location>
</feature>
<accession>A0A0E4BKT4</accession>
<name>A0A0E4BKT4_9BRAD</name>
<dbReference type="PANTHER" id="PTHR42929:SF5">
    <property type="entry name" value="ABC TRANSPORTER PERMEASE PROTEIN"/>
    <property type="match status" value="1"/>
</dbReference>
<comment type="similarity">
    <text evidence="2">Belongs to the binding-protein-dependent transport system permease family. CysTW subfamily.</text>
</comment>
<dbReference type="CDD" id="cd06261">
    <property type="entry name" value="TM_PBP2"/>
    <property type="match status" value="1"/>
</dbReference>
<comment type="subcellular location">
    <subcellularLocation>
        <location evidence="1 8">Cell membrane</location>
        <topology evidence="1 8">Multi-pass membrane protein</topology>
    </subcellularLocation>
</comment>
<evidence type="ECO:0000313" key="10">
    <source>
        <dbReference type="EMBL" id="BAR54696.1"/>
    </source>
</evidence>
<keyword evidence="3 8" id="KW-0813">Transport</keyword>
<dbReference type="PROSITE" id="PS50928">
    <property type="entry name" value="ABC_TM1"/>
    <property type="match status" value="1"/>
</dbReference>
<evidence type="ECO:0000256" key="1">
    <source>
        <dbReference type="ARBA" id="ARBA00004651"/>
    </source>
</evidence>
<dbReference type="Proteomes" id="UP000063308">
    <property type="component" value="Chromosome"/>
</dbReference>
<dbReference type="GO" id="GO:0005886">
    <property type="term" value="C:plasma membrane"/>
    <property type="evidence" value="ECO:0007669"/>
    <property type="project" value="UniProtKB-SubCell"/>
</dbReference>
<dbReference type="InterPro" id="IPR035906">
    <property type="entry name" value="MetI-like_sf"/>
</dbReference>
<keyword evidence="6 8" id="KW-1133">Transmembrane helix</keyword>
<evidence type="ECO:0000256" key="7">
    <source>
        <dbReference type="ARBA" id="ARBA00023136"/>
    </source>
</evidence>